<reference evidence="2" key="1">
    <citation type="journal article" date="2020" name="Stud. Mycol.">
        <title>101 Dothideomycetes genomes: a test case for predicting lifestyles and emergence of pathogens.</title>
        <authorList>
            <person name="Haridas S."/>
            <person name="Albert R."/>
            <person name="Binder M."/>
            <person name="Bloem J."/>
            <person name="Labutti K."/>
            <person name="Salamov A."/>
            <person name="Andreopoulos B."/>
            <person name="Baker S."/>
            <person name="Barry K."/>
            <person name="Bills G."/>
            <person name="Bluhm B."/>
            <person name="Cannon C."/>
            <person name="Castanera R."/>
            <person name="Culley D."/>
            <person name="Daum C."/>
            <person name="Ezra D."/>
            <person name="Gonzalez J."/>
            <person name="Henrissat B."/>
            <person name="Kuo A."/>
            <person name="Liang C."/>
            <person name="Lipzen A."/>
            <person name="Lutzoni F."/>
            <person name="Magnuson J."/>
            <person name="Mondo S."/>
            <person name="Nolan M."/>
            <person name="Ohm R."/>
            <person name="Pangilinan J."/>
            <person name="Park H.-J."/>
            <person name="Ramirez L."/>
            <person name="Alfaro M."/>
            <person name="Sun H."/>
            <person name="Tritt A."/>
            <person name="Yoshinaga Y."/>
            <person name="Zwiers L.-H."/>
            <person name="Turgeon B."/>
            <person name="Goodwin S."/>
            <person name="Spatafora J."/>
            <person name="Crous P."/>
            <person name="Grigoriev I."/>
        </authorList>
    </citation>
    <scope>NUCLEOTIDE SEQUENCE</scope>
    <source>
        <strain evidence="2">CBS 122681</strain>
    </source>
</reference>
<organism evidence="2 3">
    <name type="scientific">Lophiostoma macrostomum CBS 122681</name>
    <dbReference type="NCBI Taxonomy" id="1314788"/>
    <lineage>
        <taxon>Eukaryota</taxon>
        <taxon>Fungi</taxon>
        <taxon>Dikarya</taxon>
        <taxon>Ascomycota</taxon>
        <taxon>Pezizomycotina</taxon>
        <taxon>Dothideomycetes</taxon>
        <taxon>Pleosporomycetidae</taxon>
        <taxon>Pleosporales</taxon>
        <taxon>Lophiostomataceae</taxon>
        <taxon>Lophiostoma</taxon>
    </lineage>
</organism>
<proteinExistence type="predicted"/>
<feature type="compositionally biased region" description="Polar residues" evidence="1">
    <location>
        <begin position="38"/>
        <end position="50"/>
    </location>
</feature>
<keyword evidence="3" id="KW-1185">Reference proteome</keyword>
<feature type="region of interest" description="Disordered" evidence="1">
    <location>
        <begin position="129"/>
        <end position="151"/>
    </location>
</feature>
<name>A0A6A6SSA9_9PLEO</name>
<evidence type="ECO:0000256" key="1">
    <source>
        <dbReference type="SAM" id="MobiDB-lite"/>
    </source>
</evidence>
<dbReference type="Proteomes" id="UP000799324">
    <property type="component" value="Unassembled WGS sequence"/>
</dbReference>
<feature type="compositionally biased region" description="Basic and acidic residues" evidence="1">
    <location>
        <begin position="131"/>
        <end position="151"/>
    </location>
</feature>
<evidence type="ECO:0000313" key="3">
    <source>
        <dbReference type="Proteomes" id="UP000799324"/>
    </source>
</evidence>
<gene>
    <name evidence="2" type="ORF">K491DRAFT_720526</name>
</gene>
<dbReference type="EMBL" id="MU004447">
    <property type="protein sequence ID" value="KAF2650666.1"/>
    <property type="molecule type" value="Genomic_DNA"/>
</dbReference>
<sequence length="151" mass="16871">MSGSESTVEDPDLYKDMTALRTIGTNCSKGIGTMEESVINQQSHLGSSDANGKGKCAKNQEIGPSSPHDPSGEMERDALVDNLRRELAYKTAKIRELEQEISRVNQILSKMSDWLDDTGNKCMFIARNLNRKPEDYKDDHAPAKKRKNELV</sequence>
<dbReference type="AlphaFoldDB" id="A0A6A6SSA9"/>
<feature type="region of interest" description="Disordered" evidence="1">
    <location>
        <begin position="38"/>
        <end position="77"/>
    </location>
</feature>
<protein>
    <submittedName>
        <fullName evidence="2">Uncharacterized protein</fullName>
    </submittedName>
</protein>
<evidence type="ECO:0000313" key="2">
    <source>
        <dbReference type="EMBL" id="KAF2650666.1"/>
    </source>
</evidence>
<accession>A0A6A6SSA9</accession>